<organism evidence="2 3">
    <name type="scientific">Marinilactibacillus psychrotolerans</name>
    <dbReference type="NCBI Taxonomy" id="191770"/>
    <lineage>
        <taxon>Bacteria</taxon>
        <taxon>Bacillati</taxon>
        <taxon>Bacillota</taxon>
        <taxon>Bacilli</taxon>
        <taxon>Lactobacillales</taxon>
        <taxon>Carnobacteriaceae</taxon>
        <taxon>Marinilactibacillus</taxon>
    </lineage>
</organism>
<dbReference type="RefSeq" id="WP_407142246.1">
    <property type="nucleotide sequence ID" value="NZ_JBGQQI010000011.1"/>
</dbReference>
<accession>A0ABW8UGN9</accession>
<keyword evidence="3" id="KW-1185">Reference proteome</keyword>
<dbReference type="EMBL" id="JBGQQK010000003">
    <property type="protein sequence ID" value="MFL2101972.1"/>
    <property type="molecule type" value="Genomic_DNA"/>
</dbReference>
<sequence length="264" mass="28742">MKKYGILFLMTLILSPIFTPSTIVMAEENRKSEITSVASDDGSQLEVIGYNEFLIQEGDKKYVQEFFVEANVVRIDDDYYNLDDYMNSLNNETYSITEALESLTPIELELTPSQQENTTTLESKVLTKNGNNSYSIMANSTLPKSGYGKETKVATRKKTNMLITATAAAGAALIAFLFPGAGTAVGIAFAKTVLAKAAAAGVISHATQAVTSTVYNDIYQAIHKTKIGAVKKRKNHLLKYKTEKSMVILALLISGQLDHTSMGG</sequence>
<gene>
    <name evidence="2" type="ORF">ACEN37_01765</name>
</gene>
<evidence type="ECO:0008006" key="4">
    <source>
        <dbReference type="Google" id="ProtNLM"/>
    </source>
</evidence>
<keyword evidence="1" id="KW-0732">Signal</keyword>
<evidence type="ECO:0000313" key="2">
    <source>
        <dbReference type="EMBL" id="MFL2101972.1"/>
    </source>
</evidence>
<protein>
    <recommendedName>
        <fullName evidence="4">DUF456 domain-containing protein</fullName>
    </recommendedName>
</protein>
<evidence type="ECO:0000313" key="3">
    <source>
        <dbReference type="Proteomes" id="UP001625374"/>
    </source>
</evidence>
<name>A0ABW8UGN9_9LACT</name>
<comment type="caution">
    <text evidence="2">The sequence shown here is derived from an EMBL/GenBank/DDBJ whole genome shotgun (WGS) entry which is preliminary data.</text>
</comment>
<reference evidence="2 3" key="1">
    <citation type="submission" date="2024-08" db="EMBL/GenBank/DDBJ databases">
        <authorList>
            <person name="Arias E."/>
        </authorList>
    </citation>
    <scope>NUCLEOTIDE SEQUENCE [LARGE SCALE GENOMIC DNA]</scope>
    <source>
        <strain evidence="2 3">FAM 24106</strain>
    </source>
</reference>
<proteinExistence type="predicted"/>
<evidence type="ECO:0000256" key="1">
    <source>
        <dbReference type="SAM" id="SignalP"/>
    </source>
</evidence>
<feature type="chain" id="PRO_5046835163" description="DUF456 domain-containing protein" evidence="1">
    <location>
        <begin position="27"/>
        <end position="264"/>
    </location>
</feature>
<feature type="signal peptide" evidence="1">
    <location>
        <begin position="1"/>
        <end position="26"/>
    </location>
</feature>
<dbReference type="Proteomes" id="UP001625374">
    <property type="component" value="Unassembled WGS sequence"/>
</dbReference>